<dbReference type="EC" id="4.1.2.10" evidence="4"/>
<reference evidence="14" key="1">
    <citation type="journal article" date="2021" name="Front. Plant Sci.">
        <title>Chromosome-Scale Genome Assembly for Chinese Sour Jujube and Insights Into Its Genome Evolution and Domestication Signature.</title>
        <authorList>
            <person name="Shen L.-Y."/>
            <person name="Luo H."/>
            <person name="Wang X.-L."/>
            <person name="Wang X.-M."/>
            <person name="Qiu X.-J."/>
            <person name="Liu H."/>
            <person name="Zhou S.-S."/>
            <person name="Jia K.-H."/>
            <person name="Nie S."/>
            <person name="Bao Y.-T."/>
            <person name="Zhang R.-G."/>
            <person name="Yun Q.-Z."/>
            <person name="Chai Y.-H."/>
            <person name="Lu J.-Y."/>
            <person name="Li Y."/>
            <person name="Zhao S.-W."/>
            <person name="Mao J.-F."/>
            <person name="Jia S.-G."/>
            <person name="Mao Y.-M."/>
        </authorList>
    </citation>
    <scope>NUCLEOTIDE SEQUENCE</scope>
    <source>
        <strain evidence="14">AT0</strain>
        <tissue evidence="14">Leaf</tissue>
    </source>
</reference>
<dbReference type="Pfam" id="PF00732">
    <property type="entry name" value="GMC_oxred_N"/>
    <property type="match status" value="1"/>
</dbReference>
<protein>
    <recommendedName>
        <fullName evidence="4">(R)-mandelonitrile lyase</fullName>
        <ecNumber evidence="4">4.1.2.10</ecNumber>
    </recommendedName>
</protein>
<dbReference type="GO" id="GO:0046593">
    <property type="term" value="F:mandelonitrile lyase activity"/>
    <property type="evidence" value="ECO:0007669"/>
    <property type="project" value="UniProtKB-EC"/>
</dbReference>
<dbReference type="InterPro" id="IPR051871">
    <property type="entry name" value="GMC_Oxidoreductase-Related"/>
</dbReference>
<dbReference type="Gene3D" id="3.50.50.60">
    <property type="entry name" value="FAD/NAD(P)-binding domain"/>
    <property type="match status" value="1"/>
</dbReference>
<dbReference type="GO" id="GO:0016747">
    <property type="term" value="F:acyltransferase activity, transferring groups other than amino-acyl groups"/>
    <property type="evidence" value="ECO:0007669"/>
    <property type="project" value="InterPro"/>
</dbReference>
<evidence type="ECO:0000256" key="10">
    <source>
        <dbReference type="PROSITE-ProRule" id="PRU00047"/>
    </source>
</evidence>
<dbReference type="SUPFAM" id="SSF53901">
    <property type="entry name" value="Thiolase-like"/>
    <property type="match status" value="1"/>
</dbReference>
<dbReference type="InterPro" id="IPR001878">
    <property type="entry name" value="Znf_CCHC"/>
</dbReference>
<dbReference type="GO" id="GO:0016614">
    <property type="term" value="F:oxidoreductase activity, acting on CH-OH group of donors"/>
    <property type="evidence" value="ECO:0007669"/>
    <property type="project" value="InterPro"/>
</dbReference>
<dbReference type="InterPro" id="IPR054722">
    <property type="entry name" value="PolX-like_BBD"/>
</dbReference>
<dbReference type="PROSITE" id="PS00623">
    <property type="entry name" value="GMC_OXRED_1"/>
    <property type="match status" value="1"/>
</dbReference>
<evidence type="ECO:0000259" key="13">
    <source>
        <dbReference type="PROSITE" id="PS50158"/>
    </source>
</evidence>
<feature type="compositionally biased region" description="Basic and acidic residues" evidence="12">
    <location>
        <begin position="1154"/>
        <end position="1163"/>
    </location>
</feature>
<dbReference type="InterPro" id="IPR016039">
    <property type="entry name" value="Thiolase-like"/>
</dbReference>
<dbReference type="GO" id="GO:0050660">
    <property type="term" value="F:flavin adenine dinucleotide binding"/>
    <property type="evidence" value="ECO:0007669"/>
    <property type="project" value="InterPro"/>
</dbReference>
<feature type="region of interest" description="Disordered" evidence="12">
    <location>
        <begin position="1116"/>
        <end position="1201"/>
    </location>
</feature>
<dbReference type="InterPro" id="IPR036188">
    <property type="entry name" value="FAD/NAD-bd_sf"/>
</dbReference>
<dbReference type="PANTHER" id="PTHR45968:SF23">
    <property type="entry name" value="GLUCOSE-METHANOL-CHOLINE OXIDOREDUCTASE N-TERMINAL DOMAIN-CONTAINING PROTEIN"/>
    <property type="match status" value="1"/>
</dbReference>
<dbReference type="PROSITE" id="PS00624">
    <property type="entry name" value="GMC_OXRED_2"/>
    <property type="match status" value="1"/>
</dbReference>
<keyword evidence="10" id="KW-0479">Metal-binding</keyword>
<dbReference type="InterPro" id="IPR036875">
    <property type="entry name" value="Znf_CCHC_sf"/>
</dbReference>
<dbReference type="InterPro" id="IPR007867">
    <property type="entry name" value="GMC_OxRtase_C"/>
</dbReference>
<feature type="compositionally biased region" description="Basic and acidic residues" evidence="12">
    <location>
        <begin position="1179"/>
        <end position="1189"/>
    </location>
</feature>
<dbReference type="Pfam" id="PF14223">
    <property type="entry name" value="Retrotran_gag_2"/>
    <property type="match status" value="1"/>
</dbReference>
<evidence type="ECO:0000256" key="1">
    <source>
        <dbReference type="ARBA" id="ARBA00001147"/>
    </source>
</evidence>
<evidence type="ECO:0000256" key="7">
    <source>
        <dbReference type="ARBA" id="ARBA00022827"/>
    </source>
</evidence>
<comment type="caution">
    <text evidence="14">The sequence shown here is derived from an EMBL/GenBank/DDBJ whole genome shotgun (WGS) entry which is preliminary data.</text>
</comment>
<evidence type="ECO:0000256" key="9">
    <source>
        <dbReference type="ARBA" id="ARBA00023239"/>
    </source>
</evidence>
<dbReference type="Proteomes" id="UP000813462">
    <property type="component" value="Unassembled WGS sequence"/>
</dbReference>
<dbReference type="PROSITE" id="PS50158">
    <property type="entry name" value="ZF_CCHC"/>
    <property type="match status" value="1"/>
</dbReference>
<keyword evidence="9" id="KW-0456">Lyase</keyword>
<dbReference type="SUPFAM" id="SSF54373">
    <property type="entry name" value="FAD-linked reductases, C-terminal domain"/>
    <property type="match status" value="1"/>
</dbReference>
<dbReference type="InterPro" id="IPR020616">
    <property type="entry name" value="Thiolase_N"/>
</dbReference>
<sequence length="1201" mass="132912">MKSVYNATDLPLKEEYDYIIVGGGTAGCPLAATLSANYSVLVLERGSAPPYPQLVLTTDGVLGGLLQEDDGKTPVQRFTSEDGIANVRGRVLGGSSMINVGFYSRADDQFYNESGIHWDMDVVEEAYQWVEDTIVFQPNLLVWQSIVREALLESGVGPDNGFSLQHLVGTKTSGSTFDNEGRRHGAVELLNKGEMKNLKVAVEAYVEKIIFSSRTSGVSATGVVYSDSTGRTHEALIRDKGEVILSAGAIGSPQLLLLSGVGPLPHLSSHKVLVVSQNTDVGSFMADNPRNIINIVVPFELDPSVVQVVGITSDFNYIEPVSSVTQFYFPQPFSFYPNGTAPLELSVATIVEKFSGPLSSGSLRLVSSVDVKVSPTVRFNYFENPEDLARCVRGMRLVGDMLKTDAMEALKFEDLEGAEGFKFLGPSLPRNLSDDASMEAFCRSTMTTIWHYHGGCVVGKVVDGDLRVVGTNSLRVVDRSIFNTSPGTNPQATLMMIGRGRRIHIQYITWNQPSGHPHDDRPLFKSARQLSKFATIALGGMDSEDVQDSVYAAGNSARYQREISFGEDVVIVAGGFNDTLPDDLLAAVLKAVIEKTNLNAGEVGDIVVGTFSAPGSQRATECGKATFYAGFPDFKTIADVAASIKAGFYDINKEHPRICFTQPQLLALTIFVFSAGIGAGLKSMTINKMNRATKVNPKVSTGRDLYTGTRDCLLPNGITSENVAQRYVVTREEQDMAAMRSIDSNLARTMTTERSFVQPAIPHFDGHYDHWSMLMENFLRSKEYWELVEPRYVEPITGLLQTDAQRKKNDEMKLKDLKVKNYLFQAIDRTVLDTILEKDTTKEIWDAIKKKFEGNARVKRSHLQAPCREVETLEMRYGEGVTEYFPRVMTVANKMRIYGEDMQDVKVVEKILLSLTERHNDEEQVLKVTYEGGRGRGRSANRGRGRGRVGFNKAIVECYKCHKLGHFQYECPFGNKKTNYAKLDEEDKMRLMSYVELYKARSENAWFLDLGCSSHMCGDHAMFSEFNGKFWHSVKLGNNTTMNVMGKRSVKLLLNGVNHVVTEVYYILELRNNLLSIGQLSKPVSSLASEVWASELQGFKNTVAQEHVVSLEWDDGGGEIEEDASPNGNGDGEVGETSDEGVREEEDGTSEVEETVRELRQPYERQPPVWMGDYDSGEEEIRSTAKSEDENLVDGISDGAS</sequence>
<organism evidence="14 15">
    <name type="scientific">Ziziphus jujuba var. spinosa</name>
    <dbReference type="NCBI Taxonomy" id="714518"/>
    <lineage>
        <taxon>Eukaryota</taxon>
        <taxon>Viridiplantae</taxon>
        <taxon>Streptophyta</taxon>
        <taxon>Embryophyta</taxon>
        <taxon>Tracheophyta</taxon>
        <taxon>Spermatophyta</taxon>
        <taxon>Magnoliopsida</taxon>
        <taxon>eudicotyledons</taxon>
        <taxon>Gunneridae</taxon>
        <taxon>Pentapetalae</taxon>
        <taxon>rosids</taxon>
        <taxon>fabids</taxon>
        <taxon>Rosales</taxon>
        <taxon>Rhamnaceae</taxon>
        <taxon>Paliureae</taxon>
        <taxon>Ziziphus</taxon>
    </lineage>
</organism>
<dbReference type="AlphaFoldDB" id="A0A978VZS2"/>
<evidence type="ECO:0000256" key="8">
    <source>
        <dbReference type="ARBA" id="ARBA00023157"/>
    </source>
</evidence>
<comment type="cofactor">
    <cofactor evidence="2">
        <name>FAD</name>
        <dbReference type="ChEBI" id="CHEBI:57692"/>
    </cofactor>
</comment>
<evidence type="ECO:0000256" key="6">
    <source>
        <dbReference type="ARBA" id="ARBA00022729"/>
    </source>
</evidence>
<dbReference type="Gene3D" id="3.30.410.40">
    <property type="match status" value="1"/>
</dbReference>
<comment type="subunit">
    <text evidence="3">Monomer.</text>
</comment>
<dbReference type="SUPFAM" id="SSF57756">
    <property type="entry name" value="Retrovirus zinc finger-like domains"/>
    <property type="match status" value="1"/>
</dbReference>
<dbReference type="EMBL" id="JAEACU010000001">
    <property type="protein sequence ID" value="KAH7545206.1"/>
    <property type="molecule type" value="Genomic_DNA"/>
</dbReference>
<keyword evidence="10" id="KW-0863">Zinc-finger</keyword>
<dbReference type="GO" id="GO:0008270">
    <property type="term" value="F:zinc ion binding"/>
    <property type="evidence" value="ECO:0007669"/>
    <property type="project" value="UniProtKB-KW"/>
</dbReference>
<feature type="domain" description="CCHC-type" evidence="13">
    <location>
        <begin position="958"/>
        <end position="972"/>
    </location>
</feature>
<accession>A0A978VZS2</accession>
<dbReference type="SUPFAM" id="SSF51905">
    <property type="entry name" value="FAD/NAD(P)-binding domain"/>
    <property type="match status" value="1"/>
</dbReference>
<evidence type="ECO:0000256" key="5">
    <source>
        <dbReference type="ARBA" id="ARBA00022630"/>
    </source>
</evidence>
<dbReference type="PANTHER" id="PTHR45968">
    <property type="entry name" value="OSJNBA0019K04.7 PROTEIN"/>
    <property type="match status" value="1"/>
</dbReference>
<evidence type="ECO:0000256" key="11">
    <source>
        <dbReference type="RuleBase" id="RU003968"/>
    </source>
</evidence>
<keyword evidence="6" id="KW-0732">Signal</keyword>
<evidence type="ECO:0000313" key="15">
    <source>
        <dbReference type="Proteomes" id="UP000813462"/>
    </source>
</evidence>
<dbReference type="Pfam" id="PF05199">
    <property type="entry name" value="GMC_oxred_C"/>
    <property type="match status" value="1"/>
</dbReference>
<comment type="catalytic activity">
    <reaction evidence="1">
        <text>(R)-mandelonitrile = benzaldehyde + hydrogen cyanide</text>
        <dbReference type="Rhea" id="RHEA:18313"/>
        <dbReference type="ChEBI" id="CHEBI:17169"/>
        <dbReference type="ChEBI" id="CHEBI:18407"/>
        <dbReference type="ChEBI" id="CHEBI:18450"/>
        <dbReference type="EC" id="4.1.2.10"/>
    </reaction>
</comment>
<comment type="similarity">
    <text evidence="11">Belongs to the GMC oxidoreductase family.</text>
</comment>
<gene>
    <name evidence="14" type="ORF">FEM48_Zijuj01G0069200</name>
</gene>
<evidence type="ECO:0000256" key="12">
    <source>
        <dbReference type="SAM" id="MobiDB-lite"/>
    </source>
</evidence>
<keyword evidence="8" id="KW-1015">Disulfide bond</keyword>
<dbReference type="Pfam" id="PF22936">
    <property type="entry name" value="Pol_BBD"/>
    <property type="match status" value="1"/>
</dbReference>
<dbReference type="InterPro" id="IPR000172">
    <property type="entry name" value="GMC_OxRdtase_N"/>
</dbReference>
<keyword evidence="7 11" id="KW-0274">FAD</keyword>
<keyword evidence="10" id="KW-0862">Zinc</keyword>
<keyword evidence="5 11" id="KW-0285">Flavoprotein</keyword>
<dbReference type="PROSITE" id="PS51257">
    <property type="entry name" value="PROKAR_LIPOPROTEIN"/>
    <property type="match status" value="1"/>
</dbReference>
<evidence type="ECO:0000256" key="2">
    <source>
        <dbReference type="ARBA" id="ARBA00001974"/>
    </source>
</evidence>
<evidence type="ECO:0000256" key="4">
    <source>
        <dbReference type="ARBA" id="ARBA00013074"/>
    </source>
</evidence>
<feature type="compositionally biased region" description="Acidic residues" evidence="12">
    <location>
        <begin position="1133"/>
        <end position="1153"/>
    </location>
</feature>
<dbReference type="Pfam" id="PF00108">
    <property type="entry name" value="Thiolase_N"/>
    <property type="match status" value="1"/>
</dbReference>
<proteinExistence type="inferred from homology"/>
<dbReference type="GO" id="GO:0003676">
    <property type="term" value="F:nucleic acid binding"/>
    <property type="evidence" value="ECO:0007669"/>
    <property type="project" value="InterPro"/>
</dbReference>
<evidence type="ECO:0000313" key="14">
    <source>
        <dbReference type="EMBL" id="KAH7545206.1"/>
    </source>
</evidence>
<dbReference type="Gene3D" id="3.40.47.10">
    <property type="match status" value="1"/>
</dbReference>
<evidence type="ECO:0000256" key="3">
    <source>
        <dbReference type="ARBA" id="ARBA00011245"/>
    </source>
</evidence>
<name>A0A978VZS2_ZIZJJ</name>